<feature type="domain" description="Protein CR006 P-loop" evidence="1">
    <location>
        <begin position="287"/>
        <end position="490"/>
    </location>
</feature>
<proteinExistence type="predicted"/>
<dbReference type="SUPFAM" id="SSF52540">
    <property type="entry name" value="P-loop containing nucleoside triphosphate hydrolases"/>
    <property type="match status" value="1"/>
</dbReference>
<evidence type="ECO:0000313" key="4">
    <source>
        <dbReference type="EMBL" id="RRD73002.1"/>
    </source>
</evidence>
<dbReference type="AlphaFoldDB" id="A0A0A1A9B0"/>
<dbReference type="Gene3D" id="3.40.50.300">
    <property type="entry name" value="P-loop containing nucleotide triphosphate hydrolases"/>
    <property type="match status" value="1"/>
</dbReference>
<evidence type="ECO:0000313" key="6">
    <source>
        <dbReference type="Proteomes" id="UP000472856"/>
    </source>
</evidence>
<dbReference type="Proteomes" id="UP000472856">
    <property type="component" value="Unassembled WGS sequence"/>
</dbReference>
<dbReference type="Pfam" id="PF13166">
    <property type="entry name" value="AAA_13"/>
    <property type="match status" value="1"/>
</dbReference>
<dbReference type="EMBL" id="RQTU01000030">
    <property type="protein sequence ID" value="RRD73002.1"/>
    <property type="molecule type" value="Genomic_DNA"/>
</dbReference>
<dbReference type="InterPro" id="IPR026866">
    <property type="entry name" value="CR006_AAA"/>
</dbReference>
<dbReference type="Proteomes" id="UP000271008">
    <property type="component" value="Unassembled WGS sequence"/>
</dbReference>
<dbReference type="RefSeq" id="WP_022645578.1">
    <property type="nucleotide sequence ID" value="NZ_AP022098.1"/>
</dbReference>
<name>A0A0A1A9B0_ECOLX</name>
<evidence type="ECO:0000259" key="1">
    <source>
        <dbReference type="Pfam" id="PF13166"/>
    </source>
</evidence>
<dbReference type="InterPro" id="IPR027417">
    <property type="entry name" value="P-loop_NTPase"/>
</dbReference>
<sequence>MEIEINCCNNIDKANITLAVKKLNIKFAPNGTGKSTISRAIQCTVNGDEQGLSDLLPFRYRGSNPDAVQPRVTGVDGLQNVMCFNEKYVDQFTFQPDELVSNSFDIFIKSEAYHETEREIEAMVVAIRQQFADNVGLEEFITHLGELSAAFKLSSTGIAKTSTGMKGLSAGNKLQHIPDGLESYKPYIQSKSSVEWIEWQTRGYEKFSALSDGCCPFCTGDSREKAEQISRVSAEYDKAVIKNLIGLIGVLDKLGEYFSESARARLTDITTLKSGLEKQHEEYLVTVKKQTDSLINMLNTLKTLNGFTFSASTNVKAALEACRLDVKFFPELQSDKTARTVASLNTSLDDLTTQAGRLQGQINKQRQGMQKLILKHKTDINTFLAYAGYRYQVDITGEGDKCRLKLRHEDFEGYVSGGSQHLSYGERNAFAIVLFMYECLAKKPGLIILDDPISSFDKNKKFAILEMLFRRNTGECLKNETVLMLTHDVEPIIDTLKSVRKLFSNLVTASHLRYCAGCITEQLIGESDIRTFAQICQSVTDSDSEDIIKLIYLRRHYEIMDDLGDAYQVLSNLFHHRETPIDTREPVVQGVGHPEMSAEKVASGCQAIADRIPGFDYQATFVQLTDPDRIRALYLLCRNGYEKLQVFRLLQTGVENAVIRKFMNETYHIENEFICQLDPARFDLIPEYVIRECDALILPPPPANDDALEEIA</sequence>
<comment type="caution">
    <text evidence="2">The sequence shown here is derived from an EMBL/GenBank/DDBJ whole genome shotgun (WGS) entry which is preliminary data.</text>
</comment>
<protein>
    <submittedName>
        <fullName evidence="2">AAA family ATPase</fullName>
    </submittedName>
</protein>
<reference evidence="3 6" key="4">
    <citation type="submission" date="2020-02" db="EMBL/GenBank/DDBJ databases">
        <title>WGS of Carbapenem-Resistant Enterobacteriaceae.</title>
        <authorList>
            <person name="Tokajian S."/>
            <person name="El Chaar M."/>
            <person name="El Khoury M."/>
        </authorList>
    </citation>
    <scope>NUCLEOTIDE SEQUENCE [LARGE SCALE GENOMIC DNA]</scope>
    <source>
        <strain evidence="3 6">ECM_75</strain>
    </source>
</reference>
<reference evidence="2" key="1">
    <citation type="journal article" date="2018" name="Genome Biol.">
        <title>SKESA: strategic k-mer extension for scrupulous assemblies.</title>
        <authorList>
            <person name="Souvorov A."/>
            <person name="Agarwala R."/>
            <person name="Lipman D.J."/>
        </authorList>
    </citation>
    <scope>NUCLEOTIDE SEQUENCE [LARGE SCALE GENOMIC DNA]</scope>
    <source>
        <strain evidence="2">EC00605</strain>
    </source>
</reference>
<accession>A0A0A1A9B0</accession>
<reference evidence="4 5" key="2">
    <citation type="submission" date="2018-11" db="EMBL/GenBank/DDBJ databases">
        <title>Enterobacteriaceae from Patient.</title>
        <authorList>
            <person name="Shen C."/>
            <person name="Yang Y."/>
            <person name="Tian G."/>
        </authorList>
    </citation>
    <scope>NUCLEOTIDE SEQUENCE [LARGE SCALE GENOMIC DNA]</scope>
    <source>
        <strain evidence="4 5">GBGD28</strain>
    </source>
</reference>
<evidence type="ECO:0000313" key="3">
    <source>
        <dbReference type="EMBL" id="NGE91008.1"/>
    </source>
</evidence>
<evidence type="ECO:0000313" key="2">
    <source>
        <dbReference type="EMBL" id="HAJ0997749.1"/>
    </source>
</evidence>
<gene>
    <name evidence="4" type="ORF">EIA08_21715</name>
    <name evidence="3" type="ORF">G5603_22980</name>
    <name evidence="2" type="ORF">HL601_19435</name>
</gene>
<dbReference type="EMBL" id="JAAJRI010000028">
    <property type="protein sequence ID" value="NGE91008.1"/>
    <property type="molecule type" value="Genomic_DNA"/>
</dbReference>
<dbReference type="EMBL" id="DABGZR010000026">
    <property type="protein sequence ID" value="HAJ0997749.1"/>
    <property type="molecule type" value="Genomic_DNA"/>
</dbReference>
<organism evidence="2">
    <name type="scientific">Escherichia coli</name>
    <dbReference type="NCBI Taxonomy" id="562"/>
    <lineage>
        <taxon>Bacteria</taxon>
        <taxon>Pseudomonadati</taxon>
        <taxon>Pseudomonadota</taxon>
        <taxon>Gammaproteobacteria</taxon>
        <taxon>Enterobacterales</taxon>
        <taxon>Enterobacteriaceae</taxon>
        <taxon>Escherichia</taxon>
    </lineage>
</organism>
<reference evidence="2" key="3">
    <citation type="submission" date="2019-09" db="EMBL/GenBank/DDBJ databases">
        <authorList>
            <consortium name="NCBI Pathogen Detection Project"/>
        </authorList>
    </citation>
    <scope>NUCLEOTIDE SEQUENCE</scope>
    <source>
        <strain evidence="2">EC00605</strain>
    </source>
</reference>
<evidence type="ECO:0000313" key="5">
    <source>
        <dbReference type="Proteomes" id="UP000271008"/>
    </source>
</evidence>